<evidence type="ECO:0000313" key="3">
    <source>
        <dbReference type="Proteomes" id="UP000240564"/>
    </source>
</evidence>
<reference evidence="2 3" key="1">
    <citation type="submission" date="2018-01" db="EMBL/GenBank/DDBJ databases">
        <title>Pseudomonas phages infecting Pseudomonas sp. isolated from Prunus avium.</title>
        <authorList>
            <person name="Colberg O."/>
            <person name="Byth Carstens A."/>
        </authorList>
    </citation>
    <scope>NUCLEOTIDE SEQUENCE [LARGE SCALE GENOMIC DNA]</scope>
</reference>
<feature type="compositionally biased region" description="Low complexity" evidence="1">
    <location>
        <begin position="174"/>
        <end position="208"/>
    </location>
</feature>
<feature type="compositionally biased region" description="Pro residues" evidence="1">
    <location>
        <begin position="161"/>
        <end position="173"/>
    </location>
</feature>
<organism evidence="2 3">
    <name type="scientific">Pseudomonas phage Bjorn</name>
    <dbReference type="NCBI Taxonomy" id="2079288"/>
    <lineage>
        <taxon>Viruses</taxon>
        <taxon>Duplodnaviria</taxon>
        <taxon>Heunggongvirae</taxon>
        <taxon>Uroviricota</taxon>
        <taxon>Caudoviricetes</taxon>
        <taxon>Bjornvirus</taxon>
        <taxon>Bjornvirus bjorn</taxon>
    </lineage>
</organism>
<dbReference type="EMBL" id="MG775259">
    <property type="protein sequence ID" value="AUV61762.1"/>
    <property type="molecule type" value="Genomic_DNA"/>
</dbReference>
<feature type="region of interest" description="Disordered" evidence="1">
    <location>
        <begin position="406"/>
        <end position="428"/>
    </location>
</feature>
<evidence type="ECO:0000313" key="2">
    <source>
        <dbReference type="EMBL" id="AUV61762.1"/>
    </source>
</evidence>
<name>A0A2K9VHL2_9CAUD</name>
<dbReference type="OrthoDB" id="3025at10239"/>
<evidence type="ECO:0008006" key="4">
    <source>
        <dbReference type="Google" id="ProtNLM"/>
    </source>
</evidence>
<dbReference type="Proteomes" id="UP000240564">
    <property type="component" value="Segment"/>
</dbReference>
<sequence>MAIPLAYEGSEIPDSVRKAAQGLLDYQKAVGNKLPLAVEGSGIPDSVRKAAQAALEKGSYEVPKAAAAAAPEVAEAAGKGILGRIGGAAFGPVGMGVQAALQPGSLGDGELTRAQQQARATQAVQQMGPDVAGQAAAWSQNMADKAVDNRYGGPQGADLLMPPPQPEQGPPEPEAQAPQQSPMEVPPQVQEAQGAQAADQAAAQAQQEESQRQILETGAQKGLTTGQVSRPDLAEAVVKADMERSGEKATPDAVKAAVATELTQMRTMDNSDLARYVSYAIMGAGLIGSFLDKSGETGRAFAQGYENQQNRNMTMLQMQQKAQADAADRALKSREVTVKEKVGDSTVDTNAGKLKIEGGKLANDTVKTGGLLDKWEADAEIGRSNVAAKIRGQDIGASTAIRGQNLSAETTRRGQDMTQQNAQGTQKVSSENAQLNAAVRLKTASQAAQAKIAAANAKAKSDSGVTLSNKDARGIIDSIDGTAVVGNQKASAAAKAAKSVELQNAVKNNPGVDVGILAQKLYGTLEPRKTGGILWTDFGSKDRDLPASK</sequence>
<evidence type="ECO:0000256" key="1">
    <source>
        <dbReference type="SAM" id="MobiDB-lite"/>
    </source>
</evidence>
<keyword evidence="3" id="KW-1185">Reference proteome</keyword>
<protein>
    <recommendedName>
        <fullName evidence="4">Particle protein</fullName>
    </recommendedName>
</protein>
<feature type="compositionally biased region" description="Polar residues" evidence="1">
    <location>
        <begin position="416"/>
        <end position="428"/>
    </location>
</feature>
<gene>
    <name evidence="2" type="ORF">PsPhBjorn_gp54</name>
</gene>
<accession>A0A2K9VHL2</accession>
<proteinExistence type="predicted"/>
<feature type="region of interest" description="Disordered" evidence="1">
    <location>
        <begin position="146"/>
        <end position="212"/>
    </location>
</feature>